<dbReference type="OrthoDB" id="443318at2759"/>
<dbReference type="AlphaFoldDB" id="A0A9P0G8G1"/>
<evidence type="ECO:0000256" key="3">
    <source>
        <dbReference type="ARBA" id="ARBA00022670"/>
    </source>
</evidence>
<gene>
    <name evidence="8" type="ORF">PSYICH_LOCUS1623</name>
</gene>
<dbReference type="InterPro" id="IPR033124">
    <property type="entry name" value="Ser_caboxypep_his_AS"/>
</dbReference>
<proteinExistence type="inferred from homology"/>
<keyword evidence="5 7" id="KW-0378">Hydrolase</keyword>
<protein>
    <recommendedName>
        <fullName evidence="7">Carboxypeptidase</fullName>
        <ecNumber evidence="7">3.4.16.-</ecNumber>
    </recommendedName>
</protein>
<comment type="similarity">
    <text evidence="1 7">Belongs to the peptidase S10 family.</text>
</comment>
<evidence type="ECO:0000313" key="9">
    <source>
        <dbReference type="Proteomes" id="UP001153636"/>
    </source>
</evidence>
<dbReference type="SUPFAM" id="SSF53474">
    <property type="entry name" value="alpha/beta-Hydrolases"/>
    <property type="match status" value="1"/>
</dbReference>
<dbReference type="GO" id="GO:0004185">
    <property type="term" value="F:serine-type carboxypeptidase activity"/>
    <property type="evidence" value="ECO:0007669"/>
    <property type="project" value="UniProtKB-UniRule"/>
</dbReference>
<evidence type="ECO:0000313" key="8">
    <source>
        <dbReference type="EMBL" id="CAH1100775.1"/>
    </source>
</evidence>
<name>A0A9P0G8G1_9CUCU</name>
<keyword evidence="4" id="KW-0732">Signal</keyword>
<dbReference type="PROSITE" id="PS00560">
    <property type="entry name" value="CARBOXYPEPT_SER_HIS"/>
    <property type="match status" value="1"/>
</dbReference>
<dbReference type="InterPro" id="IPR001563">
    <property type="entry name" value="Peptidase_S10"/>
</dbReference>
<dbReference type="InterPro" id="IPR029058">
    <property type="entry name" value="AB_hydrolase_fold"/>
</dbReference>
<dbReference type="PANTHER" id="PTHR11802:SF472">
    <property type="entry name" value="SERINE CARBOXYPEPTIDASE CPVL-RELATED"/>
    <property type="match status" value="1"/>
</dbReference>
<dbReference type="EMBL" id="OV651822">
    <property type="protein sequence ID" value="CAH1100775.1"/>
    <property type="molecule type" value="Genomic_DNA"/>
</dbReference>
<evidence type="ECO:0000256" key="2">
    <source>
        <dbReference type="ARBA" id="ARBA00022645"/>
    </source>
</evidence>
<dbReference type="PROSITE" id="PS00131">
    <property type="entry name" value="CARBOXYPEPT_SER_SER"/>
    <property type="match status" value="1"/>
</dbReference>
<dbReference type="PANTHER" id="PTHR11802">
    <property type="entry name" value="SERINE PROTEASE FAMILY S10 SERINE CARBOXYPEPTIDASE"/>
    <property type="match status" value="1"/>
</dbReference>
<dbReference type="Pfam" id="PF00450">
    <property type="entry name" value="Peptidase_S10"/>
    <property type="match status" value="1"/>
</dbReference>
<dbReference type="GO" id="GO:0006508">
    <property type="term" value="P:proteolysis"/>
    <property type="evidence" value="ECO:0007669"/>
    <property type="project" value="UniProtKB-KW"/>
</dbReference>
<dbReference type="Proteomes" id="UP001153636">
    <property type="component" value="Chromosome 10"/>
</dbReference>
<keyword evidence="9" id="KW-1185">Reference proteome</keyword>
<dbReference type="InterPro" id="IPR018202">
    <property type="entry name" value="Ser_caboxypep_ser_AS"/>
</dbReference>
<keyword evidence="2 7" id="KW-0121">Carboxypeptidase</keyword>
<organism evidence="8 9">
    <name type="scientific">Psylliodes chrysocephalus</name>
    <dbReference type="NCBI Taxonomy" id="3402493"/>
    <lineage>
        <taxon>Eukaryota</taxon>
        <taxon>Metazoa</taxon>
        <taxon>Ecdysozoa</taxon>
        <taxon>Arthropoda</taxon>
        <taxon>Hexapoda</taxon>
        <taxon>Insecta</taxon>
        <taxon>Pterygota</taxon>
        <taxon>Neoptera</taxon>
        <taxon>Endopterygota</taxon>
        <taxon>Coleoptera</taxon>
        <taxon>Polyphaga</taxon>
        <taxon>Cucujiformia</taxon>
        <taxon>Chrysomeloidea</taxon>
        <taxon>Chrysomelidae</taxon>
        <taxon>Galerucinae</taxon>
        <taxon>Alticini</taxon>
        <taxon>Psylliodes</taxon>
    </lineage>
</organism>
<accession>A0A9P0G8G1</accession>
<reference evidence="8" key="1">
    <citation type="submission" date="2022-01" db="EMBL/GenBank/DDBJ databases">
        <authorList>
            <person name="King R."/>
        </authorList>
    </citation>
    <scope>NUCLEOTIDE SEQUENCE</scope>
</reference>
<dbReference type="PRINTS" id="PR00724">
    <property type="entry name" value="CRBOXYPTASEC"/>
</dbReference>
<evidence type="ECO:0000256" key="6">
    <source>
        <dbReference type="ARBA" id="ARBA00023180"/>
    </source>
</evidence>
<evidence type="ECO:0000256" key="5">
    <source>
        <dbReference type="ARBA" id="ARBA00022801"/>
    </source>
</evidence>
<dbReference type="EC" id="3.4.16.-" evidence="7"/>
<dbReference type="FunFam" id="3.40.50.1820:FF:000096">
    <property type="entry name" value="Carboxypeptidase vitellogenic-like"/>
    <property type="match status" value="1"/>
</dbReference>
<sequence>MFCELIIRSKMYTCTLIFLLCTFNFNYVKSNNVLNVRDVGEPLFLTPLIESNKIYEARNAAKVDPKLFHNIQSYSGYLTVDKRFHSNLFFWFFPAQENYQQAPVLLWLQGGPGASSLYALFEENGPFYLKASNKLELNQHSWAKKHSVIYIDNPVQTGYSFTKGGFAKNQTKVGEDLYQALKQFFTLFPELQHNDFFVTGESYGGKYVPAIAYKILMMNPLTNLKINLKGITIGNGLCDPEYQVEIHDHVYQLGLIDSNGRQKFINMEQKVIYYIRKKQFDKAFRVFDNFLNGDFNGGNTLFKNLTGFTNYFNFLNAYSDRSKEPVSYFIQQEHIRKAIHVGNLTFNNGVETEKNLLSDIMDSVAPWISEILNHIRVLFYNGQLDLIVPYTSTVNFIRNLNFSAANEYKTAARHFWSDDKEIAWYVKEAGNLTEVMVRNSGHMVPTDQPAWALNLISRFVRNQPLWNK</sequence>
<keyword evidence="6" id="KW-0325">Glycoprotein</keyword>
<evidence type="ECO:0000256" key="1">
    <source>
        <dbReference type="ARBA" id="ARBA00009431"/>
    </source>
</evidence>
<evidence type="ECO:0000256" key="4">
    <source>
        <dbReference type="ARBA" id="ARBA00022729"/>
    </source>
</evidence>
<evidence type="ECO:0000256" key="7">
    <source>
        <dbReference type="RuleBase" id="RU361156"/>
    </source>
</evidence>
<dbReference type="Gene3D" id="3.40.50.1820">
    <property type="entry name" value="alpha/beta hydrolase"/>
    <property type="match status" value="1"/>
</dbReference>
<keyword evidence="3 7" id="KW-0645">Protease</keyword>